<accession>A0A6L7IUE9</accession>
<dbReference type="FunFam" id="3.10.290.10:FF:000003">
    <property type="entry name" value="Pseudouridine synthase"/>
    <property type="match status" value="1"/>
</dbReference>
<evidence type="ECO:0000256" key="5">
    <source>
        <dbReference type="RuleBase" id="RU003887"/>
    </source>
</evidence>
<keyword evidence="4" id="KW-0694">RNA-binding</keyword>
<protein>
    <recommendedName>
        <fullName evidence="5">Pseudouridine synthase</fullName>
        <ecNumber evidence="5">5.4.99.-</ecNumber>
    </recommendedName>
</protein>
<dbReference type="InterPro" id="IPR002942">
    <property type="entry name" value="S4_RNA-bd"/>
</dbReference>
<dbReference type="CDD" id="cd00165">
    <property type="entry name" value="S4"/>
    <property type="match status" value="1"/>
</dbReference>
<dbReference type="NCBIfam" id="TIGR00093">
    <property type="entry name" value="pseudouridine synthase"/>
    <property type="match status" value="1"/>
</dbReference>
<dbReference type="InterPro" id="IPR020103">
    <property type="entry name" value="PsdUridine_synth_cat_dom_sf"/>
</dbReference>
<dbReference type="Pfam" id="PF00849">
    <property type="entry name" value="PseudoU_synth_2"/>
    <property type="match status" value="1"/>
</dbReference>
<dbReference type="EC" id="5.4.99.-" evidence="5"/>
<dbReference type="Gene3D" id="3.10.290.10">
    <property type="entry name" value="RNA-binding S4 domain"/>
    <property type="match status" value="1"/>
</dbReference>
<evidence type="ECO:0000256" key="4">
    <source>
        <dbReference type="PROSITE-ProRule" id="PRU00182"/>
    </source>
</evidence>
<dbReference type="Gene3D" id="3.30.2350.10">
    <property type="entry name" value="Pseudouridine synthase"/>
    <property type="match status" value="1"/>
</dbReference>
<dbReference type="InterPro" id="IPR006145">
    <property type="entry name" value="PsdUridine_synth_RsuA/RluA"/>
</dbReference>
<dbReference type="InterPro" id="IPR000748">
    <property type="entry name" value="PsdUridine_synth_RsuA/RluB/E/F"/>
</dbReference>
<evidence type="ECO:0000313" key="8">
    <source>
        <dbReference type="Proteomes" id="UP000478463"/>
    </source>
</evidence>
<dbReference type="AlphaFoldDB" id="A0A6L7IUE9"/>
<feature type="domain" description="RNA-binding S4" evidence="6">
    <location>
        <begin position="23"/>
        <end position="85"/>
    </location>
</feature>
<keyword evidence="3 5" id="KW-0413">Isomerase</keyword>
<dbReference type="PROSITE" id="PS01149">
    <property type="entry name" value="PSI_RSU"/>
    <property type="match status" value="1"/>
</dbReference>
<reference evidence="7 8" key="1">
    <citation type="submission" date="2020-10" db="EMBL/GenBank/DDBJ databases">
        <title>Eggerthella sp. nov., isolated from human feces.</title>
        <authorList>
            <person name="Yajun G."/>
        </authorList>
    </citation>
    <scope>NUCLEOTIDE SEQUENCE [LARGE SCALE GENOMIC DNA]</scope>
    <source>
        <strain evidence="7 8">HF-1101</strain>
    </source>
</reference>
<evidence type="ECO:0000256" key="2">
    <source>
        <dbReference type="ARBA" id="ARBA00008348"/>
    </source>
</evidence>
<dbReference type="CDD" id="cd02870">
    <property type="entry name" value="PseudoU_synth_RsuA_like"/>
    <property type="match status" value="1"/>
</dbReference>
<dbReference type="Proteomes" id="UP000478463">
    <property type="component" value="Chromosome"/>
</dbReference>
<name>A0A6L7IUE9_9ACTN</name>
<proteinExistence type="inferred from homology"/>
<evidence type="ECO:0000256" key="3">
    <source>
        <dbReference type="ARBA" id="ARBA00023235"/>
    </source>
</evidence>
<organism evidence="7 8">
    <name type="scientific">Eggerthella guodeyinii</name>
    <dbReference type="NCBI Taxonomy" id="2690837"/>
    <lineage>
        <taxon>Bacteria</taxon>
        <taxon>Bacillati</taxon>
        <taxon>Actinomycetota</taxon>
        <taxon>Coriobacteriia</taxon>
        <taxon>Eggerthellales</taxon>
        <taxon>Eggerthellaceae</taxon>
        <taxon>Eggerthella</taxon>
    </lineage>
</organism>
<dbReference type="GO" id="GO:0003723">
    <property type="term" value="F:RNA binding"/>
    <property type="evidence" value="ECO:0007669"/>
    <property type="project" value="UniProtKB-KW"/>
</dbReference>
<dbReference type="RefSeq" id="WP_160941795.1">
    <property type="nucleotide sequence ID" value="NZ_CP063310.1"/>
</dbReference>
<dbReference type="SMART" id="SM00363">
    <property type="entry name" value="S4"/>
    <property type="match status" value="1"/>
</dbReference>
<dbReference type="EMBL" id="CP063310">
    <property type="protein sequence ID" value="QOS69594.1"/>
    <property type="molecule type" value="Genomic_DNA"/>
</dbReference>
<dbReference type="KEGG" id="egd:GS424_007085"/>
<sequence>MSREEGLSRAVGAPCHGDAIVPMRLQKFLARAGAASRRGSENLMTAGRVTVNGEVVTELGSKVDPLVDEVAVDGAVVRLADGPVTIVLHKPAGFVTTMADPQGRPTVAELVPTERYPGLFPIGRLDFDTTGLLLFSTDGELGNGLLHPKHHVTKRYLACVEGVPTERELARLRRGIELDDGPAQPADVRLVGGGAARAAERLLEIPAAVPPRSSREYAAVCEGRAAQRSIVRVGIREGRKRQVKRMLAAIGHPVLALHRDSFGPLELGDLPRGAWRALDADEVAALHTAIGRAE</sequence>
<dbReference type="PROSITE" id="PS50889">
    <property type="entry name" value="S4"/>
    <property type="match status" value="1"/>
</dbReference>
<dbReference type="Pfam" id="PF01479">
    <property type="entry name" value="S4"/>
    <property type="match status" value="1"/>
</dbReference>
<dbReference type="InterPro" id="IPR018496">
    <property type="entry name" value="PsdUridine_synth_RsuA/RluB_CS"/>
</dbReference>
<evidence type="ECO:0000259" key="6">
    <source>
        <dbReference type="SMART" id="SM00363"/>
    </source>
</evidence>
<dbReference type="InterPro" id="IPR050343">
    <property type="entry name" value="RsuA_PseudoU_synthase"/>
</dbReference>
<dbReference type="SUPFAM" id="SSF55174">
    <property type="entry name" value="Alpha-L RNA-binding motif"/>
    <property type="match status" value="1"/>
</dbReference>
<dbReference type="GO" id="GO:0000455">
    <property type="term" value="P:enzyme-directed rRNA pseudouridine synthesis"/>
    <property type="evidence" value="ECO:0007669"/>
    <property type="project" value="UniProtKB-ARBA"/>
</dbReference>
<comment type="catalytic activity">
    <reaction evidence="1">
        <text>a uridine in RNA = a pseudouridine in RNA</text>
        <dbReference type="Rhea" id="RHEA:48348"/>
        <dbReference type="Rhea" id="RHEA-COMP:12068"/>
        <dbReference type="Rhea" id="RHEA-COMP:12069"/>
        <dbReference type="ChEBI" id="CHEBI:65314"/>
        <dbReference type="ChEBI" id="CHEBI:65315"/>
    </reaction>
</comment>
<dbReference type="InterPro" id="IPR036986">
    <property type="entry name" value="S4_RNA-bd_sf"/>
</dbReference>
<dbReference type="PANTHER" id="PTHR47683">
    <property type="entry name" value="PSEUDOURIDINE SYNTHASE FAMILY PROTEIN-RELATED"/>
    <property type="match status" value="1"/>
</dbReference>
<comment type="similarity">
    <text evidence="2 5">Belongs to the pseudouridine synthase RsuA family.</text>
</comment>
<evidence type="ECO:0000256" key="1">
    <source>
        <dbReference type="ARBA" id="ARBA00000073"/>
    </source>
</evidence>
<dbReference type="SUPFAM" id="SSF55120">
    <property type="entry name" value="Pseudouridine synthase"/>
    <property type="match status" value="1"/>
</dbReference>
<gene>
    <name evidence="7" type="ORF">GS424_007085</name>
</gene>
<evidence type="ECO:0000313" key="7">
    <source>
        <dbReference type="EMBL" id="QOS69594.1"/>
    </source>
</evidence>
<dbReference type="GO" id="GO:0120159">
    <property type="term" value="F:rRNA pseudouridine synthase activity"/>
    <property type="evidence" value="ECO:0007669"/>
    <property type="project" value="UniProtKB-ARBA"/>
</dbReference>
<dbReference type="PANTHER" id="PTHR47683:SF2">
    <property type="entry name" value="RNA-BINDING S4 DOMAIN-CONTAINING PROTEIN"/>
    <property type="match status" value="1"/>
</dbReference>